<name>A0A1M4YTZ4_9CLOT</name>
<dbReference type="Pfam" id="PF01545">
    <property type="entry name" value="Cation_efflux"/>
    <property type="match status" value="1"/>
</dbReference>
<dbReference type="GO" id="GO:0015341">
    <property type="term" value="F:zinc efflux antiporter activity"/>
    <property type="evidence" value="ECO:0007669"/>
    <property type="project" value="TreeGrafter"/>
</dbReference>
<keyword evidence="9" id="KW-1185">Reference proteome</keyword>
<comment type="subcellular location">
    <subcellularLocation>
        <location evidence="1">Membrane</location>
        <topology evidence="1">Multi-pass membrane protein</topology>
    </subcellularLocation>
</comment>
<organism evidence="8 9">
    <name type="scientific">Lactonifactor longoviformis DSM 17459</name>
    <dbReference type="NCBI Taxonomy" id="1122155"/>
    <lineage>
        <taxon>Bacteria</taxon>
        <taxon>Bacillati</taxon>
        <taxon>Bacillota</taxon>
        <taxon>Clostridia</taxon>
        <taxon>Eubacteriales</taxon>
        <taxon>Clostridiaceae</taxon>
        <taxon>Lactonifactor</taxon>
    </lineage>
</organism>
<feature type="transmembrane region" description="Helical" evidence="6">
    <location>
        <begin position="113"/>
        <end position="137"/>
    </location>
</feature>
<dbReference type="Proteomes" id="UP000184245">
    <property type="component" value="Unassembled WGS sequence"/>
</dbReference>
<evidence type="ECO:0000256" key="6">
    <source>
        <dbReference type="SAM" id="Phobius"/>
    </source>
</evidence>
<dbReference type="Gene3D" id="1.20.1510.10">
    <property type="entry name" value="Cation efflux protein transmembrane domain"/>
    <property type="match status" value="1"/>
</dbReference>
<proteinExistence type="predicted"/>
<dbReference type="InterPro" id="IPR058533">
    <property type="entry name" value="Cation_efflux_TM"/>
</dbReference>
<feature type="transmembrane region" description="Helical" evidence="6">
    <location>
        <begin position="14"/>
        <end position="34"/>
    </location>
</feature>
<evidence type="ECO:0000256" key="1">
    <source>
        <dbReference type="ARBA" id="ARBA00004141"/>
    </source>
</evidence>
<dbReference type="GO" id="GO:0006882">
    <property type="term" value="P:intracellular zinc ion homeostasis"/>
    <property type="evidence" value="ECO:0007669"/>
    <property type="project" value="TreeGrafter"/>
</dbReference>
<keyword evidence="5 6" id="KW-0472">Membrane</keyword>
<dbReference type="STRING" id="1122155.SAMN02745158_02499"/>
<feature type="transmembrane region" description="Helical" evidence="6">
    <location>
        <begin position="158"/>
        <end position="178"/>
    </location>
</feature>
<keyword evidence="4 6" id="KW-1133">Transmembrane helix</keyword>
<sequence>MHAPKRQIKTEKRAMNISLTGGILFVSLEILMSFVTRSQAVLLDAVYDGVELFMILISISLIPLLYRPSNEKHPFGYLQIESLFVVIKGFMMVAVTIGLIMNNVEIALHGGRHVAFGQIAYFELFATVLSVIIILLLNKRNRSLTSRLVDMEIQEWKIDACASLGMSLAFFLPAFLTADWFEAFTPYLDQVIAIVLSIFMLPTPIRAIITGLRDLFLLAPEEETVESVKQIVTPILEQHGYHQLYYDIVRTGRKLWISVYITFEKDLVSIRRFQALQSLIIRELAKEYQDFYFELLPDIEFEE</sequence>
<dbReference type="RefSeq" id="WP_072852222.1">
    <property type="nucleotide sequence ID" value="NZ_FQVI01000012.1"/>
</dbReference>
<evidence type="ECO:0000313" key="9">
    <source>
        <dbReference type="Proteomes" id="UP000184245"/>
    </source>
</evidence>
<dbReference type="SUPFAM" id="SSF161111">
    <property type="entry name" value="Cation efflux protein transmembrane domain-like"/>
    <property type="match status" value="1"/>
</dbReference>
<keyword evidence="3 6" id="KW-0812">Transmembrane</keyword>
<evidence type="ECO:0000259" key="7">
    <source>
        <dbReference type="Pfam" id="PF01545"/>
    </source>
</evidence>
<evidence type="ECO:0000313" key="8">
    <source>
        <dbReference type="EMBL" id="SHF08942.1"/>
    </source>
</evidence>
<dbReference type="InterPro" id="IPR050291">
    <property type="entry name" value="CDF_Transporter"/>
</dbReference>
<evidence type="ECO:0000256" key="4">
    <source>
        <dbReference type="ARBA" id="ARBA00022989"/>
    </source>
</evidence>
<accession>A0A1M4YTZ4</accession>
<dbReference type="PANTHER" id="PTHR43840">
    <property type="entry name" value="MITOCHONDRIAL METAL TRANSPORTER 1-RELATED"/>
    <property type="match status" value="1"/>
</dbReference>
<keyword evidence="2" id="KW-0813">Transport</keyword>
<protein>
    <submittedName>
        <fullName evidence="8">Cation diffusion facilitator family transporter</fullName>
    </submittedName>
</protein>
<evidence type="ECO:0000256" key="5">
    <source>
        <dbReference type="ARBA" id="ARBA00023136"/>
    </source>
</evidence>
<dbReference type="OrthoDB" id="1926678at2"/>
<dbReference type="GO" id="GO:0015086">
    <property type="term" value="F:cadmium ion transmembrane transporter activity"/>
    <property type="evidence" value="ECO:0007669"/>
    <property type="project" value="TreeGrafter"/>
</dbReference>
<dbReference type="InterPro" id="IPR027469">
    <property type="entry name" value="Cation_efflux_TMD_sf"/>
</dbReference>
<dbReference type="AlphaFoldDB" id="A0A1M4YTZ4"/>
<feature type="transmembrane region" description="Helical" evidence="6">
    <location>
        <begin position="78"/>
        <end position="101"/>
    </location>
</feature>
<dbReference type="GO" id="GO:0015093">
    <property type="term" value="F:ferrous iron transmembrane transporter activity"/>
    <property type="evidence" value="ECO:0007669"/>
    <property type="project" value="TreeGrafter"/>
</dbReference>
<dbReference type="EMBL" id="FQVI01000012">
    <property type="protein sequence ID" value="SHF08942.1"/>
    <property type="molecule type" value="Genomic_DNA"/>
</dbReference>
<reference evidence="8 9" key="1">
    <citation type="submission" date="2016-11" db="EMBL/GenBank/DDBJ databases">
        <authorList>
            <person name="Jaros S."/>
            <person name="Januszkiewicz K."/>
            <person name="Wedrychowicz H."/>
        </authorList>
    </citation>
    <scope>NUCLEOTIDE SEQUENCE [LARGE SCALE GENOMIC DNA]</scope>
    <source>
        <strain evidence="8 9">DSM 17459</strain>
    </source>
</reference>
<feature type="transmembrane region" description="Helical" evidence="6">
    <location>
        <begin position="190"/>
        <end position="209"/>
    </location>
</feature>
<dbReference type="PANTHER" id="PTHR43840:SF15">
    <property type="entry name" value="MITOCHONDRIAL METAL TRANSPORTER 1-RELATED"/>
    <property type="match status" value="1"/>
</dbReference>
<evidence type="ECO:0000256" key="3">
    <source>
        <dbReference type="ARBA" id="ARBA00022692"/>
    </source>
</evidence>
<gene>
    <name evidence="8" type="ORF">SAMN02745158_02499</name>
</gene>
<dbReference type="GO" id="GO:0005886">
    <property type="term" value="C:plasma membrane"/>
    <property type="evidence" value="ECO:0007669"/>
    <property type="project" value="TreeGrafter"/>
</dbReference>
<evidence type="ECO:0000256" key="2">
    <source>
        <dbReference type="ARBA" id="ARBA00022448"/>
    </source>
</evidence>
<feature type="domain" description="Cation efflux protein transmembrane" evidence="7">
    <location>
        <begin position="19"/>
        <end position="215"/>
    </location>
</feature>
<feature type="transmembrane region" description="Helical" evidence="6">
    <location>
        <begin position="46"/>
        <end position="66"/>
    </location>
</feature>